<dbReference type="PANTHER" id="PTHR47622:SF1">
    <property type="entry name" value="ARGININE_SERINE-RICH PROTEIN 1"/>
    <property type="match status" value="1"/>
</dbReference>
<comment type="subcellular location">
    <subcellularLocation>
        <location evidence="1">Nucleus</location>
    </subcellularLocation>
</comment>
<organism evidence="8 9">
    <name type="scientific">Scophthalmus maximus</name>
    <name type="common">Turbot</name>
    <name type="synonym">Psetta maxima</name>
    <dbReference type="NCBI Taxonomy" id="52904"/>
    <lineage>
        <taxon>Eukaryota</taxon>
        <taxon>Metazoa</taxon>
        <taxon>Chordata</taxon>
        <taxon>Craniata</taxon>
        <taxon>Vertebrata</taxon>
        <taxon>Euteleostomi</taxon>
        <taxon>Actinopterygii</taxon>
        <taxon>Neopterygii</taxon>
        <taxon>Teleostei</taxon>
        <taxon>Neoteleostei</taxon>
        <taxon>Acanthomorphata</taxon>
        <taxon>Carangaria</taxon>
        <taxon>Pleuronectiformes</taxon>
        <taxon>Pleuronectoidei</taxon>
        <taxon>Scophthalmidae</taxon>
        <taxon>Scophthalmus</taxon>
    </lineage>
</organism>
<accession>A0A6A4TLT1</accession>
<feature type="compositionally biased region" description="Basic residues" evidence="7">
    <location>
        <begin position="135"/>
        <end position="153"/>
    </location>
</feature>
<sequence>MAKGEGSHSVMARPHHSDGINVIFDQNSPASSRSRSRSSSGGSSRSSGSGRRTVLSSHGGLCKSSSSSTSSSPSSELTSRPRSRSRPRCHRRSSRCGCDSHRRNGRGRHRCSPPRRFRANSRSYSRSPSPDRCTSRRSHRSRSRSTSRRSRHRRAEDSRSTGKSYRSHSKSRSSGHSPSLSVDDKRELIGPANANALKLLVVEMPEISEGVKPAFSEQLEPKRVSPEPETWSSDAEPDDFSNPKTSPKRKTISFSLNNSVAKPTVAAPPSAKVTPRMDSYESRKPYGHWVPIRAGKSSKARKHTLTKAH</sequence>
<comment type="function">
    <text evidence="6">Probably acts as a spliceosomal factor that contributes to spliceosome assembly and regulates the isoform switching of proteins such as PARP6.</text>
</comment>
<reference evidence="8 9" key="1">
    <citation type="submission" date="2019-06" db="EMBL/GenBank/DDBJ databases">
        <title>Draft genomes of female and male turbot (Scophthalmus maximus).</title>
        <authorList>
            <person name="Xu H."/>
            <person name="Xu X.-W."/>
            <person name="Shao C."/>
            <person name="Chen S."/>
        </authorList>
    </citation>
    <scope>NUCLEOTIDE SEQUENCE [LARGE SCALE GENOMIC DNA]</scope>
    <source>
        <strain evidence="8">Ysfricsl-2016a</strain>
        <tissue evidence="8">Blood</tissue>
    </source>
</reference>
<feature type="region of interest" description="Disordered" evidence="7">
    <location>
        <begin position="262"/>
        <end position="283"/>
    </location>
</feature>
<evidence type="ECO:0000313" key="9">
    <source>
        <dbReference type="Proteomes" id="UP000438429"/>
    </source>
</evidence>
<dbReference type="Proteomes" id="UP000438429">
    <property type="component" value="Unassembled WGS sequence"/>
</dbReference>
<feature type="compositionally biased region" description="Basic residues" evidence="7">
    <location>
        <begin position="81"/>
        <end position="94"/>
    </location>
</feature>
<evidence type="ECO:0000256" key="5">
    <source>
        <dbReference type="ARBA" id="ARBA00023242"/>
    </source>
</evidence>
<feature type="region of interest" description="Disordered" evidence="7">
    <location>
        <begin position="1"/>
        <end position="187"/>
    </location>
</feature>
<feature type="compositionally biased region" description="Basic residues" evidence="7">
    <location>
        <begin position="103"/>
        <end position="119"/>
    </location>
</feature>
<evidence type="ECO:0000256" key="3">
    <source>
        <dbReference type="ARBA" id="ARBA00018147"/>
    </source>
</evidence>
<comment type="caution">
    <text evidence="8">The sequence shown here is derived from an EMBL/GenBank/DDBJ whole genome shotgun (WGS) entry which is preliminary data.</text>
</comment>
<dbReference type="PANTHER" id="PTHR47622">
    <property type="entry name" value="ARGININE/SERINE-RICH PROTEIN 1"/>
    <property type="match status" value="1"/>
</dbReference>
<protein>
    <recommendedName>
        <fullName evidence="3">Arginine/serine-rich protein 1</fullName>
    </recommendedName>
</protein>
<name>A0A6A4TLT1_SCOMX</name>
<feature type="compositionally biased region" description="Low complexity" evidence="7">
    <location>
        <begin position="31"/>
        <end position="80"/>
    </location>
</feature>
<dbReference type="InterPro" id="IPR029656">
    <property type="entry name" value="RSRP1"/>
</dbReference>
<comment type="similarity">
    <text evidence="2">Belongs to the RSRP family.</text>
</comment>
<gene>
    <name evidence="8" type="ORF">F2P81_003738</name>
</gene>
<keyword evidence="4" id="KW-0597">Phosphoprotein</keyword>
<feature type="region of interest" description="Disordered" evidence="7">
    <location>
        <begin position="212"/>
        <end position="250"/>
    </location>
</feature>
<evidence type="ECO:0000256" key="1">
    <source>
        <dbReference type="ARBA" id="ARBA00004123"/>
    </source>
</evidence>
<evidence type="ECO:0000256" key="7">
    <source>
        <dbReference type="SAM" id="MobiDB-lite"/>
    </source>
</evidence>
<feature type="compositionally biased region" description="Low complexity" evidence="7">
    <location>
        <begin position="121"/>
        <end position="130"/>
    </location>
</feature>
<evidence type="ECO:0000256" key="6">
    <source>
        <dbReference type="ARBA" id="ARBA00034666"/>
    </source>
</evidence>
<dbReference type="AlphaFoldDB" id="A0A6A4TLT1"/>
<evidence type="ECO:0000256" key="2">
    <source>
        <dbReference type="ARBA" id="ARBA00009534"/>
    </source>
</evidence>
<evidence type="ECO:0000313" key="8">
    <source>
        <dbReference type="EMBL" id="KAF0044580.1"/>
    </source>
</evidence>
<keyword evidence="5" id="KW-0539">Nucleus</keyword>
<feature type="region of interest" description="Disordered" evidence="7">
    <location>
        <begin position="290"/>
        <end position="309"/>
    </location>
</feature>
<feature type="compositionally biased region" description="Basic residues" evidence="7">
    <location>
        <begin position="296"/>
        <end position="309"/>
    </location>
</feature>
<dbReference type="EMBL" id="VEVO01000003">
    <property type="protein sequence ID" value="KAF0044580.1"/>
    <property type="molecule type" value="Genomic_DNA"/>
</dbReference>
<proteinExistence type="inferred from homology"/>
<evidence type="ECO:0000256" key="4">
    <source>
        <dbReference type="ARBA" id="ARBA00022553"/>
    </source>
</evidence>
<dbReference type="GO" id="GO:0005634">
    <property type="term" value="C:nucleus"/>
    <property type="evidence" value="ECO:0007669"/>
    <property type="project" value="UniProtKB-SubCell"/>
</dbReference>